<keyword evidence="2" id="KW-1133">Transmembrane helix</keyword>
<dbReference type="GO" id="GO:0004672">
    <property type="term" value="F:protein kinase activity"/>
    <property type="evidence" value="ECO:0007669"/>
    <property type="project" value="InterPro"/>
</dbReference>
<dbReference type="Pfam" id="PF00069">
    <property type="entry name" value="Pkinase"/>
    <property type="match status" value="1"/>
</dbReference>
<comment type="caution">
    <text evidence="4">The sequence shown here is derived from an EMBL/GenBank/DDBJ whole genome shotgun (WGS) entry which is preliminary data.</text>
</comment>
<evidence type="ECO:0000256" key="2">
    <source>
        <dbReference type="SAM" id="Phobius"/>
    </source>
</evidence>
<dbReference type="InterPro" id="IPR000719">
    <property type="entry name" value="Prot_kinase_dom"/>
</dbReference>
<feature type="transmembrane region" description="Helical" evidence="2">
    <location>
        <begin position="281"/>
        <end position="299"/>
    </location>
</feature>
<dbReference type="SMART" id="SM00220">
    <property type="entry name" value="S_TKc"/>
    <property type="match status" value="1"/>
</dbReference>
<evidence type="ECO:0000313" key="4">
    <source>
        <dbReference type="EMBL" id="OLN24283.1"/>
    </source>
</evidence>
<evidence type="ECO:0000256" key="1">
    <source>
        <dbReference type="PROSITE-ProRule" id="PRU10141"/>
    </source>
</evidence>
<keyword evidence="2" id="KW-0812">Transmembrane</keyword>
<dbReference type="PROSITE" id="PS50011">
    <property type="entry name" value="PROTEIN_KINASE_DOM"/>
    <property type="match status" value="1"/>
</dbReference>
<evidence type="ECO:0000313" key="5">
    <source>
        <dbReference type="Proteomes" id="UP000185568"/>
    </source>
</evidence>
<keyword evidence="5" id="KW-1185">Reference proteome</keyword>
<sequence>MSTMKNRYEAVPGEVLHGKWTGHKWRVDREIGRGANGVVYLVTGAIGQAALKFAGSSEVASETNTLKSLERVRGASPGPFFIEADDVEKDGVIYPFYIMEYIDGMMLHTFMRSKKEEWSFIILIRLLDFLAPLHQSGKIMGDLKPENFIVSGSAHTIRAVDMGGITKQGRSVKEYTSLYDRAAWHSGSREAEPAYDLFAASVLTIALVHKKEVQAAAGQLDRLISIIESSPVLRMAAPILKNALHGQYDSAMMMKKELLICLSGREPLRRSTKKKKKSRKWPVLFIILTVIIFLFFVTLKEMM</sequence>
<keyword evidence="2" id="KW-0472">Membrane</keyword>
<dbReference type="EMBL" id="MSDU01000001">
    <property type="protein sequence ID" value="OLN24283.1"/>
    <property type="molecule type" value="Genomic_DNA"/>
</dbReference>
<dbReference type="SUPFAM" id="SSF56112">
    <property type="entry name" value="Protein kinase-like (PK-like)"/>
    <property type="match status" value="1"/>
</dbReference>
<accession>A0A1Q8QAA6</accession>
<dbReference type="InterPro" id="IPR011009">
    <property type="entry name" value="Kinase-like_dom_sf"/>
</dbReference>
<reference evidence="4 5" key="1">
    <citation type="submission" date="2016-12" db="EMBL/GenBank/DDBJ databases">
        <title>Domibacillus antri genome sequencing.</title>
        <authorList>
            <person name="Verma A."/>
            <person name="Krishnamurthi S."/>
        </authorList>
    </citation>
    <scope>NUCLEOTIDE SEQUENCE [LARGE SCALE GENOMIC DNA]</scope>
    <source>
        <strain evidence="4 5">XD80</strain>
    </source>
</reference>
<dbReference type="PANTHER" id="PTHR44167">
    <property type="entry name" value="OVARIAN-SPECIFIC SERINE/THREONINE-PROTEIN KINASE LOK-RELATED"/>
    <property type="match status" value="1"/>
</dbReference>
<dbReference type="InterPro" id="IPR017441">
    <property type="entry name" value="Protein_kinase_ATP_BS"/>
</dbReference>
<dbReference type="AlphaFoldDB" id="A0A1Q8QAA6"/>
<dbReference type="GO" id="GO:0005524">
    <property type="term" value="F:ATP binding"/>
    <property type="evidence" value="ECO:0007669"/>
    <property type="project" value="UniProtKB-UniRule"/>
</dbReference>
<organism evidence="4 5">
    <name type="scientific">Domibacillus antri</name>
    <dbReference type="NCBI Taxonomy" id="1714264"/>
    <lineage>
        <taxon>Bacteria</taxon>
        <taxon>Bacillati</taxon>
        <taxon>Bacillota</taxon>
        <taxon>Bacilli</taxon>
        <taxon>Bacillales</taxon>
        <taxon>Bacillaceae</taxon>
        <taxon>Domibacillus</taxon>
    </lineage>
</organism>
<feature type="binding site" evidence="1">
    <location>
        <position position="52"/>
    </location>
    <ligand>
        <name>ATP</name>
        <dbReference type="ChEBI" id="CHEBI:30616"/>
    </ligand>
</feature>
<evidence type="ECO:0000259" key="3">
    <source>
        <dbReference type="PROSITE" id="PS50011"/>
    </source>
</evidence>
<dbReference type="STRING" id="1714264.BTO30_00060"/>
<name>A0A1Q8QAA6_9BACI</name>
<dbReference type="Proteomes" id="UP000185568">
    <property type="component" value="Unassembled WGS sequence"/>
</dbReference>
<protein>
    <recommendedName>
        <fullName evidence="3">Protein kinase domain-containing protein</fullName>
    </recommendedName>
</protein>
<keyword evidence="1" id="KW-0067">ATP-binding</keyword>
<dbReference type="Gene3D" id="1.10.510.10">
    <property type="entry name" value="Transferase(Phosphotransferase) domain 1"/>
    <property type="match status" value="1"/>
</dbReference>
<gene>
    <name evidence="4" type="ORF">BTO30_00060</name>
</gene>
<dbReference type="PANTHER" id="PTHR44167:SF24">
    <property type="entry name" value="SERINE_THREONINE-PROTEIN KINASE CHK2"/>
    <property type="match status" value="1"/>
</dbReference>
<keyword evidence="1" id="KW-0547">Nucleotide-binding</keyword>
<feature type="domain" description="Protein kinase" evidence="3">
    <location>
        <begin position="25"/>
        <end position="284"/>
    </location>
</feature>
<proteinExistence type="predicted"/>
<dbReference type="PROSITE" id="PS00107">
    <property type="entry name" value="PROTEIN_KINASE_ATP"/>
    <property type="match status" value="1"/>
</dbReference>